<dbReference type="PANTHER" id="PTHR46142:SF3">
    <property type="entry name" value="F18B13.24 PROTEIN"/>
    <property type="match status" value="1"/>
</dbReference>
<evidence type="ECO:0000313" key="1">
    <source>
        <dbReference type="EMBL" id="VDN64688.1"/>
    </source>
</evidence>
<dbReference type="InterPro" id="IPR004360">
    <property type="entry name" value="Glyas_Fos-R_dOase_dom"/>
</dbReference>
<dbReference type="PANTHER" id="PTHR46142">
    <property type="match status" value="1"/>
</dbReference>
<dbReference type="InterPro" id="IPR037523">
    <property type="entry name" value="VOC_core"/>
</dbReference>
<dbReference type="EMBL" id="LR130779">
    <property type="protein sequence ID" value="VDN64688.1"/>
    <property type="molecule type" value="Genomic_DNA"/>
</dbReference>
<protein>
    <submittedName>
        <fullName evidence="1">Uncharacterized protein</fullName>
    </submittedName>
</protein>
<dbReference type="PROSITE" id="PS51819">
    <property type="entry name" value="VOC"/>
    <property type="match status" value="1"/>
</dbReference>
<name>A0A653B7P5_ECTOL</name>
<gene>
    <name evidence="1" type="ORF">POT9AD_3713</name>
</gene>
<dbReference type="InterPro" id="IPR029068">
    <property type="entry name" value="Glyas_Bleomycin-R_OHBP_Dase"/>
</dbReference>
<accession>A0A653B7P5</accession>
<organism evidence="1">
    <name type="scientific">Ectopseudomonas oleovorans</name>
    <name type="common">Pseudomonas oleovorans</name>
    <dbReference type="NCBI Taxonomy" id="301"/>
    <lineage>
        <taxon>Bacteria</taxon>
        <taxon>Pseudomonadati</taxon>
        <taxon>Pseudomonadota</taxon>
        <taxon>Gammaproteobacteria</taxon>
        <taxon>Pseudomonadales</taxon>
        <taxon>Pseudomonadaceae</taxon>
        <taxon>Ectopseudomonas</taxon>
    </lineage>
</organism>
<dbReference type="SUPFAM" id="SSF54593">
    <property type="entry name" value="Glyoxalase/Bleomycin resistance protein/Dihydroxybiphenyl dioxygenase"/>
    <property type="match status" value="1"/>
</dbReference>
<dbReference type="Pfam" id="PF00903">
    <property type="entry name" value="Glyoxalase"/>
    <property type="match status" value="1"/>
</dbReference>
<reference evidence="1" key="1">
    <citation type="submission" date="2018-11" db="EMBL/GenBank/DDBJ databases">
        <authorList>
            <consortium name="Genoscope - CEA"/>
            <person name="William W."/>
        </authorList>
    </citation>
    <scope>NUCLEOTIDE SEQUENCE [LARGE SCALE GENOMIC DNA]</scope>
    <source>
        <strain evidence="1">T9AD</strain>
    </source>
</reference>
<proteinExistence type="predicted"/>
<dbReference type="AlphaFoldDB" id="A0A653B7P5"/>
<dbReference type="Gene3D" id="3.10.180.10">
    <property type="entry name" value="2,3-Dihydroxybiphenyl 1,2-Dioxygenase, domain 1"/>
    <property type="match status" value="1"/>
</dbReference>
<sequence length="164" mass="18121">MSRQAHDQGAGLPAGNLLGLDHFTLRTSRLEQTVEFFTRVIGLSDGPRPAFRFPGRWLYVGAHPVLHLVAVTADDRQLHAYLGEQEGADGSGCVDHISLRGTHLAETQQHLLSIGQTFRERIVPQIGEHQLFLEDPNGVTIELIFPYRPENAVLGEAMPRPDIG</sequence>